<dbReference type="AlphaFoldDB" id="A0A317FD40"/>
<name>A0A317FD40_9PROT</name>
<protein>
    <submittedName>
        <fullName evidence="1">Uncharacterized protein</fullName>
    </submittedName>
</protein>
<evidence type="ECO:0000313" key="2">
    <source>
        <dbReference type="Proteomes" id="UP000245765"/>
    </source>
</evidence>
<accession>A0A317FD40</accession>
<dbReference type="Proteomes" id="UP000245765">
    <property type="component" value="Unassembled WGS sequence"/>
</dbReference>
<reference evidence="2" key="1">
    <citation type="submission" date="2018-05" db="EMBL/GenBank/DDBJ databases">
        <authorList>
            <person name="Du Z."/>
            <person name="Wang X."/>
        </authorList>
    </citation>
    <scope>NUCLEOTIDE SEQUENCE [LARGE SCALE GENOMIC DNA]</scope>
    <source>
        <strain evidence="2">CQN31</strain>
    </source>
</reference>
<evidence type="ECO:0000313" key="1">
    <source>
        <dbReference type="EMBL" id="PWS35849.1"/>
    </source>
</evidence>
<dbReference type="EMBL" id="QGNA01000004">
    <property type="protein sequence ID" value="PWS35849.1"/>
    <property type="molecule type" value="Genomic_DNA"/>
</dbReference>
<comment type="caution">
    <text evidence="1">The sequence shown here is derived from an EMBL/GenBank/DDBJ whole genome shotgun (WGS) entry which is preliminary data.</text>
</comment>
<gene>
    <name evidence="1" type="ORF">DFH01_19980</name>
</gene>
<keyword evidence="2" id="KW-1185">Reference proteome</keyword>
<organism evidence="1 2">
    <name type="scientific">Falsiroseomonas bella</name>
    <dbReference type="NCBI Taxonomy" id="2184016"/>
    <lineage>
        <taxon>Bacteria</taxon>
        <taxon>Pseudomonadati</taxon>
        <taxon>Pseudomonadota</taxon>
        <taxon>Alphaproteobacteria</taxon>
        <taxon>Acetobacterales</taxon>
        <taxon>Roseomonadaceae</taxon>
        <taxon>Falsiroseomonas</taxon>
    </lineage>
</organism>
<sequence>MRTLRWFGTAHPHLFPATLIRQEAPDSVLEPFGNGKAWAIEHTDAGEEDLQKWLRDSELSIAPCAIPDRGSTLKEGDAADALFAREVGRAIGAKVAKDSFRRAPAGALRCVLVYAHSRFVVDVTVAPCALAAALAALRAAGASIDAALLLFSREVNGEAVMGLAFVPAEEPRP</sequence>
<proteinExistence type="predicted"/>